<feature type="signal peptide" evidence="2">
    <location>
        <begin position="1"/>
        <end position="24"/>
    </location>
</feature>
<protein>
    <recommendedName>
        <fullName evidence="5">Secreted protein</fullName>
    </recommendedName>
</protein>
<feature type="compositionally biased region" description="Basic residues" evidence="1">
    <location>
        <begin position="52"/>
        <end position="61"/>
    </location>
</feature>
<reference evidence="3 4" key="1">
    <citation type="submission" date="2024-04" db="EMBL/GenBank/DDBJ databases">
        <title>Phyllosticta paracitricarpa is synonymous to the EU quarantine fungus P. citricarpa based on phylogenomic analyses.</title>
        <authorList>
            <consortium name="Lawrence Berkeley National Laboratory"/>
            <person name="Van Ingen-Buijs V.A."/>
            <person name="Van Westerhoven A.C."/>
            <person name="Haridas S."/>
            <person name="Skiadas P."/>
            <person name="Martin F."/>
            <person name="Groenewald J.Z."/>
            <person name="Crous P.W."/>
            <person name="Seidl M.F."/>
        </authorList>
    </citation>
    <scope>NUCLEOTIDE SEQUENCE [LARGE SCALE GENOMIC DNA]</scope>
    <source>
        <strain evidence="3 4">CBS 123371</strain>
    </source>
</reference>
<gene>
    <name evidence="3" type="ORF">IWZ03DRAFT_369359</name>
</gene>
<feature type="region of interest" description="Disordered" evidence="1">
    <location>
        <begin position="32"/>
        <end position="64"/>
    </location>
</feature>
<keyword evidence="4" id="KW-1185">Reference proteome</keyword>
<evidence type="ECO:0000313" key="4">
    <source>
        <dbReference type="Proteomes" id="UP001363622"/>
    </source>
</evidence>
<accession>A0ABR1KVS9</accession>
<feature type="chain" id="PRO_5046223272" description="Secreted protein" evidence="2">
    <location>
        <begin position="25"/>
        <end position="98"/>
    </location>
</feature>
<name>A0ABR1KVS9_9PEZI</name>
<keyword evidence="2" id="KW-0732">Signal</keyword>
<evidence type="ECO:0000313" key="3">
    <source>
        <dbReference type="EMBL" id="KAK7521754.1"/>
    </source>
</evidence>
<evidence type="ECO:0008006" key="5">
    <source>
        <dbReference type="Google" id="ProtNLM"/>
    </source>
</evidence>
<proteinExistence type="predicted"/>
<evidence type="ECO:0000256" key="2">
    <source>
        <dbReference type="SAM" id="SignalP"/>
    </source>
</evidence>
<evidence type="ECO:0000256" key="1">
    <source>
        <dbReference type="SAM" id="MobiDB-lite"/>
    </source>
</evidence>
<comment type="caution">
    <text evidence="3">The sequence shown here is derived from an EMBL/GenBank/DDBJ whole genome shotgun (WGS) entry which is preliminary data.</text>
</comment>
<sequence length="98" mass="11124">MKSHQLAHLPILLSSHLLISLSFSSDISREFPASLPRQSKTRHRGGANGRGRQARARRARVSGRCLRQQPGGRWSDVCSCRRDECRHPEPYRTVHAVQ</sequence>
<organism evidence="3 4">
    <name type="scientific">Phyllosticta citriasiana</name>
    <dbReference type="NCBI Taxonomy" id="595635"/>
    <lineage>
        <taxon>Eukaryota</taxon>
        <taxon>Fungi</taxon>
        <taxon>Dikarya</taxon>
        <taxon>Ascomycota</taxon>
        <taxon>Pezizomycotina</taxon>
        <taxon>Dothideomycetes</taxon>
        <taxon>Dothideomycetes incertae sedis</taxon>
        <taxon>Botryosphaeriales</taxon>
        <taxon>Phyllostictaceae</taxon>
        <taxon>Phyllosticta</taxon>
    </lineage>
</organism>
<dbReference type="Proteomes" id="UP001363622">
    <property type="component" value="Unassembled WGS sequence"/>
</dbReference>
<dbReference type="EMBL" id="JBBPHU010000002">
    <property type="protein sequence ID" value="KAK7521754.1"/>
    <property type="molecule type" value="Genomic_DNA"/>
</dbReference>